<feature type="transmembrane region" description="Helical" evidence="7">
    <location>
        <begin position="104"/>
        <end position="122"/>
    </location>
</feature>
<dbReference type="EMBL" id="PYYB01000002">
    <property type="protein sequence ID" value="PTL56330.1"/>
    <property type="molecule type" value="Genomic_DNA"/>
</dbReference>
<proteinExistence type="predicted"/>
<gene>
    <name evidence="8" type="ORF">C7Y72_15275</name>
</gene>
<evidence type="ECO:0000313" key="9">
    <source>
        <dbReference type="Proteomes" id="UP000240739"/>
    </source>
</evidence>
<dbReference type="AlphaFoldDB" id="A0A2T4UEY3"/>
<keyword evidence="3 7" id="KW-0812">Transmembrane</keyword>
<keyword evidence="9" id="KW-1185">Reference proteome</keyword>
<dbReference type="OrthoDB" id="5242192at2"/>
<dbReference type="InterPro" id="IPR022791">
    <property type="entry name" value="L-PG_synthase/AglD"/>
</dbReference>
<dbReference type="Pfam" id="PF03706">
    <property type="entry name" value="LPG_synthase_TM"/>
    <property type="match status" value="1"/>
</dbReference>
<evidence type="ECO:0008006" key="10">
    <source>
        <dbReference type="Google" id="ProtNLM"/>
    </source>
</evidence>
<feature type="transmembrane region" description="Helical" evidence="7">
    <location>
        <begin position="223"/>
        <end position="244"/>
    </location>
</feature>
<accession>A0A2T4UEY3</accession>
<evidence type="ECO:0000256" key="5">
    <source>
        <dbReference type="ARBA" id="ARBA00023136"/>
    </source>
</evidence>
<keyword evidence="4 7" id="KW-1133">Transmembrane helix</keyword>
<feature type="transmembrane region" description="Helical" evidence="7">
    <location>
        <begin position="188"/>
        <end position="208"/>
    </location>
</feature>
<feature type="transmembrane region" description="Helical" evidence="7">
    <location>
        <begin position="385"/>
        <end position="402"/>
    </location>
</feature>
<keyword evidence="5 7" id="KW-0472">Membrane</keyword>
<feature type="region of interest" description="Disordered" evidence="6">
    <location>
        <begin position="1"/>
        <end position="65"/>
    </location>
</feature>
<dbReference type="GO" id="GO:0005886">
    <property type="term" value="C:plasma membrane"/>
    <property type="evidence" value="ECO:0007669"/>
    <property type="project" value="UniProtKB-SubCell"/>
</dbReference>
<feature type="transmembrane region" description="Helical" evidence="7">
    <location>
        <begin position="327"/>
        <end position="349"/>
    </location>
</feature>
<feature type="compositionally biased region" description="Pro residues" evidence="6">
    <location>
        <begin position="10"/>
        <end position="45"/>
    </location>
</feature>
<evidence type="ECO:0000256" key="2">
    <source>
        <dbReference type="ARBA" id="ARBA00022475"/>
    </source>
</evidence>
<evidence type="ECO:0000313" key="8">
    <source>
        <dbReference type="EMBL" id="PTL56330.1"/>
    </source>
</evidence>
<name>A0A2T4UEY3_9ACTN</name>
<protein>
    <recommendedName>
        <fullName evidence="10">Flippase-like domain-containing protein</fullName>
    </recommendedName>
</protein>
<dbReference type="RefSeq" id="WP_107570049.1">
    <property type="nucleotide sequence ID" value="NZ_PYYB01000002.1"/>
</dbReference>
<dbReference type="PANTHER" id="PTHR39087">
    <property type="entry name" value="UPF0104 MEMBRANE PROTEIN MJ1595"/>
    <property type="match status" value="1"/>
</dbReference>
<feature type="transmembrane region" description="Helical" evidence="7">
    <location>
        <begin position="256"/>
        <end position="279"/>
    </location>
</feature>
<feature type="transmembrane region" description="Helical" evidence="7">
    <location>
        <begin position="355"/>
        <end position="373"/>
    </location>
</feature>
<dbReference type="NCBIfam" id="TIGR00374">
    <property type="entry name" value="flippase-like domain"/>
    <property type="match status" value="1"/>
</dbReference>
<dbReference type="Proteomes" id="UP000240739">
    <property type="component" value="Unassembled WGS sequence"/>
</dbReference>
<reference evidence="8 9" key="1">
    <citation type="submission" date="2018-03" db="EMBL/GenBank/DDBJ databases">
        <title>Aquarubrobacter algicola gen. nov., sp. nov., a novel actinobacterium isolated from shallow eutrophic lake during the end of cyanobacterial harmful algal blooms.</title>
        <authorList>
            <person name="Chun S.J."/>
        </authorList>
    </citation>
    <scope>NUCLEOTIDE SEQUENCE [LARGE SCALE GENOMIC DNA]</scope>
    <source>
        <strain evidence="8 9">Seoho-28</strain>
    </source>
</reference>
<evidence type="ECO:0000256" key="4">
    <source>
        <dbReference type="ARBA" id="ARBA00022989"/>
    </source>
</evidence>
<evidence type="ECO:0000256" key="1">
    <source>
        <dbReference type="ARBA" id="ARBA00004651"/>
    </source>
</evidence>
<keyword evidence="2" id="KW-1003">Cell membrane</keyword>
<comment type="caution">
    <text evidence="8">The sequence shown here is derived from an EMBL/GenBank/DDBJ whole genome shotgun (WGS) entry which is preliminary data.</text>
</comment>
<organism evidence="8 9">
    <name type="scientific">Paraconexibacter algicola</name>
    <dbReference type="NCBI Taxonomy" id="2133960"/>
    <lineage>
        <taxon>Bacteria</taxon>
        <taxon>Bacillati</taxon>
        <taxon>Actinomycetota</taxon>
        <taxon>Thermoleophilia</taxon>
        <taxon>Solirubrobacterales</taxon>
        <taxon>Paraconexibacteraceae</taxon>
        <taxon>Paraconexibacter</taxon>
    </lineage>
</organism>
<evidence type="ECO:0000256" key="6">
    <source>
        <dbReference type="SAM" id="MobiDB-lite"/>
    </source>
</evidence>
<sequence length="448" mass="47336">MSQGEQPPVGDVPPAPDLPPAAPDPVVPEPPAPTAAAAPPAPPHVPAAGPVRPARTQPQLGGMGVKDAPRVAAELAGEALSTAELDDDHLDEEMPRVQFDRRSLILGVVFILGAVAFFYFVLPQLSGLEDTWNRLGDGDPWWLALAFAFSVLSFAGYVGLFQGVYVTGEARHRIGYRESYQITMAGLAATRLFAAGGAGGIALTAWALRRSGMSRRDVADRSIAFLVLTYAVYMAALVLCGYGLRWNLLEGPAPFGVTVIPAVFGLAVITIALLMTFVPADVERRFERWAGGSGRLSRVAVRLSTVPAAISSGVRIALRHIGRRDPALVGVIAYWGFNIAILWACFHAFGEAPPWAVIVMAYFVGMLGNLLPLPGGVGGVDGGMIGAFVAFGVGGSLALVAVLAYRVFAFWLPTIPGIVAYFQLRRTVAGWREQRADGAPALDGAQTA</sequence>
<dbReference type="PANTHER" id="PTHR39087:SF2">
    <property type="entry name" value="UPF0104 MEMBRANE PROTEIN MJ1595"/>
    <property type="match status" value="1"/>
</dbReference>
<feature type="transmembrane region" description="Helical" evidence="7">
    <location>
        <begin position="142"/>
        <end position="167"/>
    </location>
</feature>
<evidence type="ECO:0000256" key="3">
    <source>
        <dbReference type="ARBA" id="ARBA00022692"/>
    </source>
</evidence>
<evidence type="ECO:0000256" key="7">
    <source>
        <dbReference type="SAM" id="Phobius"/>
    </source>
</evidence>
<comment type="subcellular location">
    <subcellularLocation>
        <location evidence="1">Cell membrane</location>
        <topology evidence="1">Multi-pass membrane protein</topology>
    </subcellularLocation>
</comment>